<dbReference type="OrthoDB" id="44250at2157"/>
<name>A0A1I6IC81_9EURY</name>
<dbReference type="SMART" id="SM00382">
    <property type="entry name" value="AAA"/>
    <property type="match status" value="1"/>
</dbReference>
<dbReference type="AlphaFoldDB" id="A0A1I6IC81"/>
<keyword evidence="2" id="KW-0813">Transport</keyword>
<dbReference type="GO" id="GO:0005524">
    <property type="term" value="F:ATP binding"/>
    <property type="evidence" value="ECO:0007669"/>
    <property type="project" value="UniProtKB-KW"/>
</dbReference>
<keyword evidence="3" id="KW-0547">Nucleotide-binding</keyword>
<dbReference type="InterPro" id="IPR003593">
    <property type="entry name" value="AAA+_ATPase"/>
</dbReference>
<protein>
    <recommendedName>
        <fullName evidence="7">Probable branched-chain amino acid transport ATP-binding protein LivG</fullName>
    </recommendedName>
</protein>
<evidence type="ECO:0000256" key="3">
    <source>
        <dbReference type="ARBA" id="ARBA00022741"/>
    </source>
</evidence>
<dbReference type="SUPFAM" id="SSF52540">
    <property type="entry name" value="P-loop containing nucleoside triphosphate hydrolases"/>
    <property type="match status" value="1"/>
</dbReference>
<keyword evidence="5" id="KW-0029">Amino-acid transport</keyword>
<dbReference type="STRING" id="555875.SAMN04488124_2982"/>
<dbReference type="Gene3D" id="3.40.50.300">
    <property type="entry name" value="P-loop containing nucleotide triphosphate hydrolases"/>
    <property type="match status" value="1"/>
</dbReference>
<dbReference type="CDD" id="cd03219">
    <property type="entry name" value="ABC_Mj1267_LivG_branched"/>
    <property type="match status" value="1"/>
</dbReference>
<dbReference type="InterPro" id="IPR051120">
    <property type="entry name" value="ABC_AA/LPS_Transport"/>
</dbReference>
<dbReference type="InterPro" id="IPR017871">
    <property type="entry name" value="ABC_transporter-like_CS"/>
</dbReference>
<dbReference type="Pfam" id="PF00005">
    <property type="entry name" value="ABC_tran"/>
    <property type="match status" value="1"/>
</dbReference>
<proteinExistence type="inferred from homology"/>
<dbReference type="PANTHER" id="PTHR45772:SF3">
    <property type="entry name" value="ABC TRANSPORTER ATP-BINDING PROTEIN"/>
    <property type="match status" value="1"/>
</dbReference>
<feature type="domain" description="ABC transporter" evidence="8">
    <location>
        <begin position="5"/>
        <end position="248"/>
    </location>
</feature>
<organism evidence="9 10">
    <name type="scientific">Halogeometricum limi</name>
    <dbReference type="NCBI Taxonomy" id="555875"/>
    <lineage>
        <taxon>Archaea</taxon>
        <taxon>Methanobacteriati</taxon>
        <taxon>Methanobacteriota</taxon>
        <taxon>Stenosarchaea group</taxon>
        <taxon>Halobacteria</taxon>
        <taxon>Halobacteriales</taxon>
        <taxon>Haloferacaceae</taxon>
        <taxon>Halogeometricum</taxon>
    </lineage>
</organism>
<dbReference type="EMBL" id="FOYS01000005">
    <property type="protein sequence ID" value="SFR63980.1"/>
    <property type="molecule type" value="Genomic_DNA"/>
</dbReference>
<comment type="similarity">
    <text evidence="1">Belongs to the ABC transporter superfamily.</text>
</comment>
<dbReference type="GO" id="GO:0006865">
    <property type="term" value="P:amino acid transport"/>
    <property type="evidence" value="ECO:0007669"/>
    <property type="project" value="UniProtKB-KW"/>
</dbReference>
<evidence type="ECO:0000256" key="6">
    <source>
        <dbReference type="ARBA" id="ARBA00056071"/>
    </source>
</evidence>
<dbReference type="PANTHER" id="PTHR45772">
    <property type="entry name" value="CONSERVED COMPONENT OF ABC TRANSPORTER FOR NATURAL AMINO ACIDS-RELATED"/>
    <property type="match status" value="1"/>
</dbReference>
<dbReference type="PROSITE" id="PS50893">
    <property type="entry name" value="ABC_TRANSPORTER_2"/>
    <property type="match status" value="1"/>
</dbReference>
<keyword evidence="10" id="KW-1185">Reference proteome</keyword>
<dbReference type="InterPro" id="IPR003439">
    <property type="entry name" value="ABC_transporter-like_ATP-bd"/>
</dbReference>
<dbReference type="GO" id="GO:0016887">
    <property type="term" value="F:ATP hydrolysis activity"/>
    <property type="evidence" value="ECO:0007669"/>
    <property type="project" value="InterPro"/>
</dbReference>
<dbReference type="InterPro" id="IPR027417">
    <property type="entry name" value="P-loop_NTPase"/>
</dbReference>
<evidence type="ECO:0000259" key="8">
    <source>
        <dbReference type="PROSITE" id="PS50893"/>
    </source>
</evidence>
<evidence type="ECO:0000256" key="2">
    <source>
        <dbReference type="ARBA" id="ARBA00022448"/>
    </source>
</evidence>
<gene>
    <name evidence="9" type="ORF">SAMN04488124_2982</name>
</gene>
<dbReference type="PROSITE" id="PS00211">
    <property type="entry name" value="ABC_TRANSPORTER_1"/>
    <property type="match status" value="1"/>
</dbReference>
<evidence type="ECO:0000256" key="1">
    <source>
        <dbReference type="ARBA" id="ARBA00005417"/>
    </source>
</evidence>
<dbReference type="GO" id="GO:0005886">
    <property type="term" value="C:plasma membrane"/>
    <property type="evidence" value="ECO:0007669"/>
    <property type="project" value="TreeGrafter"/>
</dbReference>
<dbReference type="Proteomes" id="UP000243250">
    <property type="component" value="Unassembled WGS sequence"/>
</dbReference>
<reference evidence="10" key="1">
    <citation type="submission" date="2016-10" db="EMBL/GenBank/DDBJ databases">
        <authorList>
            <person name="Varghese N."/>
            <person name="Submissions S."/>
        </authorList>
    </citation>
    <scope>NUCLEOTIDE SEQUENCE [LARGE SCALE GENOMIC DNA]</scope>
    <source>
        <strain evidence="10">CGMCC 1.8711</strain>
    </source>
</reference>
<dbReference type="RefSeq" id="WP_089882801.1">
    <property type="nucleotide sequence ID" value="NZ_FOYS01000005.1"/>
</dbReference>
<evidence type="ECO:0000313" key="10">
    <source>
        <dbReference type="Proteomes" id="UP000243250"/>
    </source>
</evidence>
<dbReference type="FunFam" id="3.40.50.300:FF:000421">
    <property type="entry name" value="Branched-chain amino acid ABC transporter ATP-binding protein"/>
    <property type="match status" value="1"/>
</dbReference>
<comment type="function">
    <text evidence="6">Probable component of a branched-chain amino-acid transport system.</text>
</comment>
<evidence type="ECO:0000256" key="7">
    <source>
        <dbReference type="ARBA" id="ARBA00072811"/>
    </source>
</evidence>
<evidence type="ECO:0000256" key="5">
    <source>
        <dbReference type="ARBA" id="ARBA00022970"/>
    </source>
</evidence>
<evidence type="ECO:0000313" key="9">
    <source>
        <dbReference type="EMBL" id="SFR63980.1"/>
    </source>
</evidence>
<keyword evidence="4 9" id="KW-0067">ATP-binding</keyword>
<sequence>MSTILETENLTKRFGSLTANGDVNLTVESGTTHSVIGPNGAGKSTLFNLITGLLEPTSGSIRFNGEDITGESPHEVARRGLARSFQITDVFDGLTAFENVRVAAQFADDRRSSMWRSADSLTDAGGRATEILEDVGLADRSHQRAAEFAYGDRRKLEIGITMATEPDLLMLDEPTAGMGREDTISTVQLVQRLADERGFTLMLIEHDIEIVMSISDTITVLQRGEVIAEGTPDEVRADEEVQRAYLGGAQL</sequence>
<accession>A0A1I6IC81</accession>
<evidence type="ECO:0000256" key="4">
    <source>
        <dbReference type="ARBA" id="ARBA00022840"/>
    </source>
</evidence>
<dbReference type="Pfam" id="PF12399">
    <property type="entry name" value="BCA_ABC_TP_C"/>
    <property type="match status" value="1"/>
</dbReference>
<dbReference type="InterPro" id="IPR032823">
    <property type="entry name" value="BCA_ABC_TP_C"/>
</dbReference>